<evidence type="ECO:0000313" key="2">
    <source>
        <dbReference type="Proteomes" id="UP000234323"/>
    </source>
</evidence>
<evidence type="ECO:0000313" key="1">
    <source>
        <dbReference type="EMBL" id="PKY39839.1"/>
    </source>
</evidence>
<protein>
    <submittedName>
        <fullName evidence="1">Uncharacterized protein</fullName>
    </submittedName>
</protein>
<gene>
    <name evidence="1" type="ORF">RhiirA4_453097</name>
</gene>
<reference evidence="1 2" key="1">
    <citation type="submission" date="2015-10" db="EMBL/GenBank/DDBJ databases">
        <title>Genome analyses suggest a sexual origin of heterokaryosis in a supposedly ancient asexual fungus.</title>
        <authorList>
            <person name="Ropars J."/>
            <person name="Sedzielewska K."/>
            <person name="Noel J."/>
            <person name="Charron P."/>
            <person name="Farinelli L."/>
            <person name="Marton T."/>
            <person name="Kruger M."/>
            <person name="Pelin A."/>
            <person name="Brachmann A."/>
            <person name="Corradi N."/>
        </authorList>
    </citation>
    <scope>NUCLEOTIDE SEQUENCE [LARGE SCALE GENOMIC DNA]</scope>
    <source>
        <strain evidence="1 2">A4</strain>
    </source>
</reference>
<accession>A0A2I1FZM1</accession>
<dbReference type="VEuPathDB" id="FungiDB:RhiirA1_452907"/>
<keyword evidence="2" id="KW-1185">Reference proteome</keyword>
<dbReference type="EMBL" id="LLXI01000078">
    <property type="protein sequence ID" value="PKY39839.1"/>
    <property type="molecule type" value="Genomic_DNA"/>
</dbReference>
<dbReference type="Proteomes" id="UP000234323">
    <property type="component" value="Unassembled WGS sequence"/>
</dbReference>
<name>A0A2I1FZM1_9GLOM</name>
<dbReference type="AlphaFoldDB" id="A0A2I1FZM1"/>
<sequence length="174" mass="20237">MTNIISILQGYIYLLNHGLMKADKVFVSRSIFPAKITRLCKRASITNTHPISNQLQISKDGDAIKKRNYNNDYLLIHLRDTLHCLRDDETWFQEIIRRTRELLKVALNITPENLIIAEFTLPLLSNNRSILSLLAQVLQSLSFKYPVAPYYVDWRIMLSGKKLGEMVFIFFFTS</sequence>
<proteinExistence type="predicted"/>
<comment type="caution">
    <text evidence="1">The sequence shown here is derived from an EMBL/GenBank/DDBJ whole genome shotgun (WGS) entry which is preliminary data.</text>
</comment>
<organism evidence="1 2">
    <name type="scientific">Rhizophagus irregularis</name>
    <dbReference type="NCBI Taxonomy" id="588596"/>
    <lineage>
        <taxon>Eukaryota</taxon>
        <taxon>Fungi</taxon>
        <taxon>Fungi incertae sedis</taxon>
        <taxon>Mucoromycota</taxon>
        <taxon>Glomeromycotina</taxon>
        <taxon>Glomeromycetes</taxon>
        <taxon>Glomerales</taxon>
        <taxon>Glomeraceae</taxon>
        <taxon>Rhizophagus</taxon>
    </lineage>
</organism>